<dbReference type="AlphaFoldDB" id="A0A8H2M4I0"/>
<dbReference type="EC" id="5.4.99.2" evidence="7"/>
<dbReference type="Pfam" id="PF02310">
    <property type="entry name" value="B12-binding"/>
    <property type="match status" value="1"/>
</dbReference>
<evidence type="ECO:0000313" key="7">
    <source>
        <dbReference type="EMBL" id="VFB16006.1"/>
    </source>
</evidence>
<dbReference type="PROSITE" id="PS51332">
    <property type="entry name" value="B12_BINDING"/>
    <property type="match status" value="1"/>
</dbReference>
<dbReference type="EMBL" id="CAACYI010000001">
    <property type="protein sequence ID" value="VFB16006.1"/>
    <property type="molecule type" value="Genomic_DNA"/>
</dbReference>
<keyword evidence="8" id="KW-1185">Reference proteome</keyword>
<dbReference type="RefSeq" id="WP_072469471.1">
    <property type="nucleotide sequence ID" value="NZ_CAACYI010000001.1"/>
</dbReference>
<evidence type="ECO:0000259" key="6">
    <source>
        <dbReference type="PROSITE" id="PS51332"/>
    </source>
</evidence>
<protein>
    <submittedName>
        <fullName evidence="7">Methylmalonyl-CoA mutase</fullName>
        <ecNumber evidence="7">5.4.99.2</ecNumber>
    </submittedName>
</protein>
<gene>
    <name evidence="7" type="primary">scpA_1</name>
    <name evidence="7" type="ORF">NCTC13150_00516</name>
</gene>
<dbReference type="GO" id="GO:0046872">
    <property type="term" value="F:metal ion binding"/>
    <property type="evidence" value="ECO:0007669"/>
    <property type="project" value="UniProtKB-KW"/>
</dbReference>
<comment type="cofactor">
    <cofactor evidence="1">
        <name>adenosylcob(III)alamin</name>
        <dbReference type="ChEBI" id="CHEBI:18408"/>
    </cofactor>
</comment>
<name>A0A8H2M4I0_9FIRM</name>
<proteinExistence type="predicted"/>
<dbReference type="SUPFAM" id="SSF52242">
    <property type="entry name" value="Cobalamin (vitamin B12)-binding domain"/>
    <property type="match status" value="1"/>
</dbReference>
<organism evidence="7 8">
    <name type="scientific">Urinicoccus massiliensis</name>
    <dbReference type="NCBI Taxonomy" id="1723382"/>
    <lineage>
        <taxon>Bacteria</taxon>
        <taxon>Bacillati</taxon>
        <taxon>Bacillota</taxon>
        <taxon>Tissierellia</taxon>
        <taxon>Tissierellales</taxon>
        <taxon>Peptoniphilaceae</taxon>
        <taxon>Urinicoccus</taxon>
    </lineage>
</organism>
<sequence>MVPIRILVAKPGMDEHDRGARILSYRFREAGMEVIYTGLKQSPAQIVAAVLQEDVDALGISILSGDSKKLLSEILSLLKEKDLFEDLLVFAGGIIDEKDLPALKEQGLAQAFPPGTDLNDVILFVDQHIKIDKE</sequence>
<comment type="caution">
    <text evidence="7">The sequence shown here is derived from an EMBL/GenBank/DDBJ whole genome shotgun (WGS) entry which is preliminary data.</text>
</comment>
<dbReference type="Gene3D" id="3.40.50.280">
    <property type="entry name" value="Cobalamin-binding domain"/>
    <property type="match status" value="1"/>
</dbReference>
<evidence type="ECO:0000313" key="8">
    <source>
        <dbReference type="Proteomes" id="UP000377798"/>
    </source>
</evidence>
<dbReference type="PANTHER" id="PTHR48101:SF1">
    <property type="entry name" value="METHYLMALONYL-COA MUTASE, LARGE SUBUNIT"/>
    <property type="match status" value="1"/>
</dbReference>
<accession>A0A8H2M4I0</accession>
<keyword evidence="2" id="KW-0846">Cobalamin</keyword>
<reference evidence="7 8" key="1">
    <citation type="submission" date="2019-02" db="EMBL/GenBank/DDBJ databases">
        <authorList>
            <consortium name="Pathogen Informatics"/>
        </authorList>
    </citation>
    <scope>NUCLEOTIDE SEQUENCE [LARGE SCALE GENOMIC DNA]</scope>
    <source>
        <strain evidence="7 8">3012STDY7089603</strain>
    </source>
</reference>
<evidence type="ECO:0000256" key="5">
    <source>
        <dbReference type="ARBA" id="ARBA00023285"/>
    </source>
</evidence>
<evidence type="ECO:0000256" key="1">
    <source>
        <dbReference type="ARBA" id="ARBA00001922"/>
    </source>
</evidence>
<dbReference type="PANTHER" id="PTHR48101">
    <property type="entry name" value="METHYLMALONYL-COA MUTASE, MITOCHONDRIAL-RELATED"/>
    <property type="match status" value="1"/>
</dbReference>
<dbReference type="InterPro" id="IPR006159">
    <property type="entry name" value="Acid_CoA_mut_C"/>
</dbReference>
<evidence type="ECO:0000256" key="3">
    <source>
        <dbReference type="ARBA" id="ARBA00022723"/>
    </source>
</evidence>
<dbReference type="GO" id="GO:0004494">
    <property type="term" value="F:methylmalonyl-CoA mutase activity"/>
    <property type="evidence" value="ECO:0007669"/>
    <property type="project" value="UniProtKB-EC"/>
</dbReference>
<keyword evidence="5" id="KW-0170">Cobalt</keyword>
<dbReference type="NCBIfam" id="TIGR00640">
    <property type="entry name" value="acid_CoA_mut_C"/>
    <property type="match status" value="1"/>
</dbReference>
<evidence type="ECO:0000256" key="2">
    <source>
        <dbReference type="ARBA" id="ARBA00022628"/>
    </source>
</evidence>
<dbReference type="InterPro" id="IPR036724">
    <property type="entry name" value="Cobalamin-bd_sf"/>
</dbReference>
<keyword evidence="4 7" id="KW-0413">Isomerase</keyword>
<keyword evidence="3" id="KW-0479">Metal-binding</keyword>
<dbReference type="Proteomes" id="UP000377798">
    <property type="component" value="Unassembled WGS sequence"/>
</dbReference>
<dbReference type="GO" id="GO:0031419">
    <property type="term" value="F:cobalamin binding"/>
    <property type="evidence" value="ECO:0007669"/>
    <property type="project" value="UniProtKB-KW"/>
</dbReference>
<feature type="domain" description="B12-binding" evidence="6">
    <location>
        <begin position="3"/>
        <end position="132"/>
    </location>
</feature>
<dbReference type="InterPro" id="IPR006158">
    <property type="entry name" value="Cobalamin-bd"/>
</dbReference>
<evidence type="ECO:0000256" key="4">
    <source>
        <dbReference type="ARBA" id="ARBA00023235"/>
    </source>
</evidence>